<keyword evidence="8" id="KW-0764">Sulfate transport</keyword>
<accession>A0A3P3W0P1</accession>
<protein>
    <recommendedName>
        <fullName evidence="14">EI24 domain-containing protein</fullName>
    </recommendedName>
</protein>
<keyword evidence="7 11" id="KW-1133">Transmembrane helix</keyword>
<keyword evidence="13" id="KW-1185">Reference proteome</keyword>
<dbReference type="InterPro" id="IPR050480">
    <property type="entry name" value="CysZ-like"/>
</dbReference>
<gene>
    <name evidence="12" type="ORF">EG850_05455</name>
</gene>
<dbReference type="Proteomes" id="UP000274391">
    <property type="component" value="Unassembled WGS sequence"/>
</dbReference>
<dbReference type="RefSeq" id="WP_124971118.1">
    <property type="nucleotide sequence ID" value="NZ_RQVS01000005.1"/>
</dbReference>
<comment type="subcellular location">
    <subcellularLocation>
        <location evidence="1">Membrane</location>
        <topology evidence="1">Multi-pass membrane protein</topology>
    </subcellularLocation>
</comment>
<evidence type="ECO:0000256" key="1">
    <source>
        <dbReference type="ARBA" id="ARBA00004141"/>
    </source>
</evidence>
<feature type="region of interest" description="Disordered" evidence="10">
    <location>
        <begin position="245"/>
        <end position="272"/>
    </location>
</feature>
<evidence type="ECO:0000313" key="13">
    <source>
        <dbReference type="Proteomes" id="UP000274391"/>
    </source>
</evidence>
<evidence type="ECO:0000256" key="11">
    <source>
        <dbReference type="SAM" id="Phobius"/>
    </source>
</evidence>
<feature type="compositionally biased region" description="Pro residues" evidence="10">
    <location>
        <begin position="249"/>
        <end position="258"/>
    </location>
</feature>
<organism evidence="12 13">
    <name type="scientific">Gulosibacter macacae</name>
    <dbReference type="NCBI Taxonomy" id="2488791"/>
    <lineage>
        <taxon>Bacteria</taxon>
        <taxon>Bacillati</taxon>
        <taxon>Actinomycetota</taxon>
        <taxon>Actinomycetes</taxon>
        <taxon>Micrococcales</taxon>
        <taxon>Microbacteriaceae</taxon>
        <taxon>Gulosibacter</taxon>
    </lineage>
</organism>
<dbReference type="PANTHER" id="PTHR37468:SF1">
    <property type="entry name" value="SULFATE TRANSPORTER CYSZ"/>
    <property type="match status" value="1"/>
</dbReference>
<evidence type="ECO:0000256" key="3">
    <source>
        <dbReference type="ARBA" id="ARBA00022475"/>
    </source>
</evidence>
<evidence type="ECO:0000256" key="10">
    <source>
        <dbReference type="SAM" id="MobiDB-lite"/>
    </source>
</evidence>
<keyword evidence="4" id="KW-0997">Cell inner membrane</keyword>
<keyword evidence="9 11" id="KW-0472">Membrane</keyword>
<evidence type="ECO:0000256" key="9">
    <source>
        <dbReference type="ARBA" id="ARBA00023136"/>
    </source>
</evidence>
<feature type="transmembrane region" description="Helical" evidence="11">
    <location>
        <begin position="208"/>
        <end position="233"/>
    </location>
</feature>
<dbReference type="InterPro" id="IPR059112">
    <property type="entry name" value="CysZ/EI24"/>
</dbReference>
<comment type="caution">
    <text evidence="12">The sequence shown here is derived from an EMBL/GenBank/DDBJ whole genome shotgun (WGS) entry which is preliminary data.</text>
</comment>
<dbReference type="OrthoDB" id="3375053at2"/>
<dbReference type="Pfam" id="PF07264">
    <property type="entry name" value="EI24"/>
    <property type="match status" value="1"/>
</dbReference>
<name>A0A3P3W0P1_9MICO</name>
<evidence type="ECO:0000256" key="5">
    <source>
        <dbReference type="ARBA" id="ARBA00022605"/>
    </source>
</evidence>
<keyword evidence="2" id="KW-0813">Transport</keyword>
<evidence type="ECO:0000256" key="8">
    <source>
        <dbReference type="ARBA" id="ARBA00023032"/>
    </source>
</evidence>
<keyword evidence="5" id="KW-0028">Amino-acid biosynthesis</keyword>
<evidence type="ECO:0000313" key="12">
    <source>
        <dbReference type="EMBL" id="RRJ87259.1"/>
    </source>
</evidence>
<dbReference type="EMBL" id="RQVS01000005">
    <property type="protein sequence ID" value="RRJ87259.1"/>
    <property type="molecule type" value="Genomic_DNA"/>
</dbReference>
<reference evidence="12 13" key="1">
    <citation type="submission" date="2018-11" db="EMBL/GenBank/DDBJ databases">
        <title>YIM 102482-1 draft genome.</title>
        <authorList>
            <person name="Li G."/>
            <person name="Jiang Y."/>
        </authorList>
    </citation>
    <scope>NUCLEOTIDE SEQUENCE [LARGE SCALE GENOMIC DNA]</scope>
    <source>
        <strain evidence="12 13">YIM 102482-1</strain>
    </source>
</reference>
<dbReference type="GO" id="GO:0005886">
    <property type="term" value="C:plasma membrane"/>
    <property type="evidence" value="ECO:0007669"/>
    <property type="project" value="TreeGrafter"/>
</dbReference>
<evidence type="ECO:0008006" key="14">
    <source>
        <dbReference type="Google" id="ProtNLM"/>
    </source>
</evidence>
<feature type="transmembrane region" description="Helical" evidence="11">
    <location>
        <begin position="24"/>
        <end position="51"/>
    </location>
</feature>
<dbReference type="AlphaFoldDB" id="A0A3P3W0P1"/>
<keyword evidence="3" id="KW-1003">Cell membrane</keyword>
<evidence type="ECO:0000256" key="6">
    <source>
        <dbReference type="ARBA" id="ARBA00022692"/>
    </source>
</evidence>
<dbReference type="PANTHER" id="PTHR37468">
    <property type="entry name" value="SULFATE TRANSPORTER CYSZ"/>
    <property type="match status" value="1"/>
</dbReference>
<dbReference type="GO" id="GO:0000103">
    <property type="term" value="P:sulfate assimilation"/>
    <property type="evidence" value="ECO:0007669"/>
    <property type="project" value="TreeGrafter"/>
</dbReference>
<proteinExistence type="predicted"/>
<dbReference type="GO" id="GO:0019344">
    <property type="term" value="P:cysteine biosynthetic process"/>
    <property type="evidence" value="ECO:0007669"/>
    <property type="project" value="TreeGrafter"/>
</dbReference>
<sequence length="272" mass="28628">MIREFFGGVALFFRGFGMWARRPGMMAIGAIPALIVSVLYFTAVIILAINATRIAEWATPFADNWADPATTLVRVLVAVAVVAAGVALGVFTFAAVTLAVAGPFNERISQRTERELGGLAIMPDETFWQGFRRGLGDAARLIGTGILTALLVFLLGLIPVVGSVLGWIAGAFFGGRALAIELTGTPGDARRIPLKQREKMLATRRARSLGFGVCAYLMFLIPLGAVVGTPAAAVGGTLLMRDLLGEPTRPMPPTPPAPAGAALTPNPEPPQH</sequence>
<keyword evidence="6 11" id="KW-0812">Transmembrane</keyword>
<dbReference type="GO" id="GO:0009675">
    <property type="term" value="F:high-affinity sulfate:proton symporter activity"/>
    <property type="evidence" value="ECO:0007669"/>
    <property type="project" value="TreeGrafter"/>
</dbReference>
<evidence type="ECO:0000256" key="2">
    <source>
        <dbReference type="ARBA" id="ARBA00022448"/>
    </source>
</evidence>
<feature type="transmembrane region" description="Helical" evidence="11">
    <location>
        <begin position="71"/>
        <end position="101"/>
    </location>
</feature>
<feature type="transmembrane region" description="Helical" evidence="11">
    <location>
        <begin position="138"/>
        <end position="158"/>
    </location>
</feature>
<evidence type="ECO:0000256" key="7">
    <source>
        <dbReference type="ARBA" id="ARBA00022989"/>
    </source>
</evidence>
<evidence type="ECO:0000256" key="4">
    <source>
        <dbReference type="ARBA" id="ARBA00022519"/>
    </source>
</evidence>